<dbReference type="PANTHER" id="PTHR35008:SF8">
    <property type="entry name" value="ALCOHOL DEHYDROGENASE CYTOCHROME C SUBUNIT"/>
    <property type="match status" value="1"/>
</dbReference>
<dbReference type="GO" id="GO:0020037">
    <property type="term" value="F:heme binding"/>
    <property type="evidence" value="ECO:0007669"/>
    <property type="project" value="InterPro"/>
</dbReference>
<evidence type="ECO:0000256" key="5">
    <source>
        <dbReference type="SAM" id="MobiDB-lite"/>
    </source>
</evidence>
<reference evidence="8 9" key="1">
    <citation type="submission" date="2020-03" db="EMBL/GenBank/DDBJ databases">
        <title>Metagenomic, metatranscriptomic, and metabolomic analyses revealed the key microbes and metabolic features during the fermentation of ganjang, Korean traditional soy sauce.</title>
        <authorList>
            <person name="Chun B.H."/>
            <person name="Jeon C.O."/>
        </authorList>
    </citation>
    <scope>NUCLEOTIDE SEQUENCE [LARGE SCALE GENOMIC DNA]</scope>
    <source>
        <strain evidence="8 9">KG14</strain>
    </source>
</reference>
<dbReference type="Pfam" id="PF00034">
    <property type="entry name" value="Cytochrom_C"/>
    <property type="match status" value="1"/>
</dbReference>
<dbReference type="InterPro" id="IPR009056">
    <property type="entry name" value="Cyt_c-like_dom"/>
</dbReference>
<evidence type="ECO:0000256" key="4">
    <source>
        <dbReference type="PROSITE-ProRule" id="PRU00433"/>
    </source>
</evidence>
<dbReference type="AlphaFoldDB" id="A0A851HRS2"/>
<dbReference type="GO" id="GO:0046872">
    <property type="term" value="F:metal ion binding"/>
    <property type="evidence" value="ECO:0007669"/>
    <property type="project" value="UniProtKB-KW"/>
</dbReference>
<dbReference type="InterPro" id="IPR036909">
    <property type="entry name" value="Cyt_c-like_dom_sf"/>
</dbReference>
<evidence type="ECO:0000256" key="6">
    <source>
        <dbReference type="SAM" id="Phobius"/>
    </source>
</evidence>
<keyword evidence="2 4" id="KW-0479">Metal-binding</keyword>
<keyword evidence="1 4" id="KW-0349">Heme</keyword>
<accession>A0A851HRS2</accession>
<feature type="region of interest" description="Disordered" evidence="5">
    <location>
        <begin position="539"/>
        <end position="558"/>
    </location>
</feature>
<comment type="caution">
    <text evidence="8">The sequence shown here is derived from an EMBL/GenBank/DDBJ whole genome shotgun (WGS) entry which is preliminary data.</text>
</comment>
<dbReference type="Proteomes" id="UP000536442">
    <property type="component" value="Unassembled WGS sequence"/>
</dbReference>
<dbReference type="PROSITE" id="PS51007">
    <property type="entry name" value="CYTC"/>
    <property type="match status" value="2"/>
</dbReference>
<evidence type="ECO:0000256" key="1">
    <source>
        <dbReference type="ARBA" id="ARBA00022617"/>
    </source>
</evidence>
<keyword evidence="6" id="KW-0812">Transmembrane</keyword>
<proteinExistence type="predicted"/>
<keyword evidence="3 4" id="KW-0408">Iron</keyword>
<keyword evidence="9" id="KW-1185">Reference proteome</keyword>
<keyword evidence="6" id="KW-0472">Membrane</keyword>
<feature type="domain" description="Cytochrome c" evidence="7">
    <location>
        <begin position="48"/>
        <end position="159"/>
    </location>
</feature>
<dbReference type="PANTHER" id="PTHR35008">
    <property type="entry name" value="BLL4482 PROTEIN-RELATED"/>
    <property type="match status" value="1"/>
</dbReference>
<name>A0A851HRS2_9GAMM</name>
<dbReference type="Gene3D" id="1.10.760.10">
    <property type="entry name" value="Cytochrome c-like domain"/>
    <property type="match status" value="2"/>
</dbReference>
<feature type="domain" description="Cytochrome c" evidence="7">
    <location>
        <begin position="210"/>
        <end position="319"/>
    </location>
</feature>
<organism evidence="8 9">
    <name type="scientific">Marinobacter adhaerens</name>
    <dbReference type="NCBI Taxonomy" id="1033846"/>
    <lineage>
        <taxon>Bacteria</taxon>
        <taxon>Pseudomonadati</taxon>
        <taxon>Pseudomonadota</taxon>
        <taxon>Gammaproteobacteria</taxon>
        <taxon>Pseudomonadales</taxon>
        <taxon>Marinobacteraceae</taxon>
        <taxon>Marinobacter</taxon>
    </lineage>
</organism>
<evidence type="ECO:0000313" key="9">
    <source>
        <dbReference type="Proteomes" id="UP000536442"/>
    </source>
</evidence>
<evidence type="ECO:0000313" key="8">
    <source>
        <dbReference type="EMBL" id="NWN92114.1"/>
    </source>
</evidence>
<keyword evidence="6" id="KW-1133">Transmembrane helix</keyword>
<evidence type="ECO:0000259" key="7">
    <source>
        <dbReference type="PROSITE" id="PS51007"/>
    </source>
</evidence>
<evidence type="ECO:0000256" key="2">
    <source>
        <dbReference type="ARBA" id="ARBA00022723"/>
    </source>
</evidence>
<dbReference type="InterPro" id="IPR051459">
    <property type="entry name" value="Cytochrome_c-type_DH"/>
</dbReference>
<evidence type="ECO:0000256" key="3">
    <source>
        <dbReference type="ARBA" id="ARBA00023004"/>
    </source>
</evidence>
<dbReference type="EMBL" id="JABEVQ010000005">
    <property type="protein sequence ID" value="NWN92114.1"/>
    <property type="molecule type" value="Genomic_DNA"/>
</dbReference>
<protein>
    <submittedName>
        <fullName evidence="8">C-type cytochrome</fullName>
    </submittedName>
</protein>
<sequence length="558" mass="61347">MASTRKKISIAIAGVAALGVIGFLVLTSPWTWSLTHSLPPAASPDSPADLENGRLVFIASDCATCHATTGQDSHEQLGGGKVLDTEFGKFHMPNISPHPEQGIGNWTLEEFDRSLRQGVGPDSILPDGQNLYPSFPYTSYQRMAPEDVRDLYAYMMTLPESDKVVPDHELKFPYTLRRGIGVWRLFFLDGKSPEEIGTDVADLPEGVDRERFERGRYLVEGPAHCVECHSPRTFMGNIPKAKRYSGGPDPEGTGYIPNITPHETGIGYWSAASMANYLHTGVNPIGRESGGDMAEVIVNTSQLPRSDQQAMATYLQHITPVDQPAPGMPEPNYTEEVVMLESAVDNRIPLPTSDPQQIEQGDTAFVAGTKSLYTTPDLEQADTEDGKLLGGAKARVVSREGDTLKLEITGWQPENAPSVIYQAKGQRVIVAALGDKAVAESQRGETEIDTNTDQQWRPVTLQAWSDANDLNLNQEELWSYSKNAYQNSCSSCHSLSDEDHYTANQWVGTLASMKRFTSFNDDEYRLILSYLQNHSKDLGSDSDINQPVVEHASEGVPQ</sequence>
<dbReference type="SUPFAM" id="SSF46626">
    <property type="entry name" value="Cytochrome c"/>
    <property type="match status" value="2"/>
</dbReference>
<feature type="transmembrane region" description="Helical" evidence="6">
    <location>
        <begin position="12"/>
        <end position="32"/>
    </location>
</feature>
<dbReference type="GO" id="GO:0009055">
    <property type="term" value="F:electron transfer activity"/>
    <property type="evidence" value="ECO:0007669"/>
    <property type="project" value="InterPro"/>
</dbReference>
<gene>
    <name evidence="8" type="ORF">HLV39_11480</name>
</gene>